<evidence type="ECO:0000259" key="4">
    <source>
        <dbReference type="Pfam" id="PF00370"/>
    </source>
</evidence>
<evidence type="ECO:0000313" key="7">
    <source>
        <dbReference type="Proteomes" id="UP001500363"/>
    </source>
</evidence>
<reference evidence="7" key="1">
    <citation type="journal article" date="2019" name="Int. J. Syst. Evol. Microbiol.">
        <title>The Global Catalogue of Microorganisms (GCM) 10K type strain sequencing project: providing services to taxonomists for standard genome sequencing and annotation.</title>
        <authorList>
            <consortium name="The Broad Institute Genomics Platform"/>
            <consortium name="The Broad Institute Genome Sequencing Center for Infectious Disease"/>
            <person name="Wu L."/>
            <person name="Ma J."/>
        </authorList>
    </citation>
    <scope>NUCLEOTIDE SEQUENCE [LARGE SCALE GENOMIC DNA]</scope>
    <source>
        <strain evidence="7">JCM 14303</strain>
    </source>
</reference>
<dbReference type="EMBL" id="BAAANC010000002">
    <property type="protein sequence ID" value="GAA1530445.1"/>
    <property type="molecule type" value="Genomic_DNA"/>
</dbReference>
<dbReference type="InterPro" id="IPR043129">
    <property type="entry name" value="ATPase_NBD"/>
</dbReference>
<evidence type="ECO:0000259" key="5">
    <source>
        <dbReference type="Pfam" id="PF02782"/>
    </source>
</evidence>
<keyword evidence="2" id="KW-0808">Transferase</keyword>
<dbReference type="PANTHER" id="PTHR43095">
    <property type="entry name" value="SUGAR KINASE"/>
    <property type="match status" value="1"/>
</dbReference>
<evidence type="ECO:0000313" key="6">
    <source>
        <dbReference type="EMBL" id="GAA1530445.1"/>
    </source>
</evidence>
<sequence>MPGALARHKITPTYATGGSATIDLHEYVEGLLGCLDELQQNGHLDGITAIVLSSQWHSIVALDNHGAALTPLITWADTRSVQPRLDPAFDEHAFHARTGSWLHRLYWPRRIPWLLSEVQAASFAGLPDLVLERLTGERVTSVSIASGTGSLDLATGEYDAEALAIAGVTPDRLPTIVPSGWTGVLAGTYARRWPGLVGVPIHPPTGDGAASNVGTGGYDESTAAVTVGTSAAVRVVHPIDQAPELPWELWRYRVDDKRAVTGMAFSAAGNLHAWLTTVLQLDEAHQEPTDVEIGSSRVIAIPFQAGTRPPETVPGGSGVYFGLSFDDDAADLLAASLQGASLEIDRGLRMLDTLFGRKLEVVLGGGGIDASAWWRRCLTATFARPTDVCAEAEVGARGAAAVALGLSPIPGGEHLEPSAPDVERIEHLRPRYTILRDLAVQAAQALQR</sequence>
<dbReference type="Pfam" id="PF00370">
    <property type="entry name" value="FGGY_N"/>
    <property type="match status" value="1"/>
</dbReference>
<comment type="caution">
    <text evidence="6">The sequence shown here is derived from an EMBL/GenBank/DDBJ whole genome shotgun (WGS) entry which is preliminary data.</text>
</comment>
<dbReference type="InterPro" id="IPR018485">
    <property type="entry name" value="FGGY_C"/>
</dbReference>
<dbReference type="InterPro" id="IPR000577">
    <property type="entry name" value="Carb_kinase_FGGY"/>
</dbReference>
<evidence type="ECO:0000256" key="2">
    <source>
        <dbReference type="ARBA" id="ARBA00022679"/>
    </source>
</evidence>
<proteinExistence type="inferred from homology"/>
<dbReference type="Pfam" id="PF02782">
    <property type="entry name" value="FGGY_C"/>
    <property type="match status" value="1"/>
</dbReference>
<feature type="domain" description="Carbohydrate kinase FGGY N-terminal" evidence="4">
    <location>
        <begin position="8"/>
        <end position="214"/>
    </location>
</feature>
<dbReference type="Proteomes" id="UP001500363">
    <property type="component" value="Unassembled WGS sequence"/>
</dbReference>
<keyword evidence="3" id="KW-0418">Kinase</keyword>
<dbReference type="Gene3D" id="3.30.420.40">
    <property type="match status" value="2"/>
</dbReference>
<dbReference type="InterPro" id="IPR018484">
    <property type="entry name" value="FGGY_N"/>
</dbReference>
<comment type="similarity">
    <text evidence="1">Belongs to the FGGY kinase family.</text>
</comment>
<organism evidence="6 7">
    <name type="scientific">Kribbella lupini</name>
    <dbReference type="NCBI Taxonomy" id="291602"/>
    <lineage>
        <taxon>Bacteria</taxon>
        <taxon>Bacillati</taxon>
        <taxon>Actinomycetota</taxon>
        <taxon>Actinomycetes</taxon>
        <taxon>Propionibacteriales</taxon>
        <taxon>Kribbellaceae</taxon>
        <taxon>Kribbella</taxon>
    </lineage>
</organism>
<dbReference type="SUPFAM" id="SSF53067">
    <property type="entry name" value="Actin-like ATPase domain"/>
    <property type="match status" value="2"/>
</dbReference>
<dbReference type="PIRSF" id="PIRSF000538">
    <property type="entry name" value="GlpK"/>
    <property type="match status" value="1"/>
</dbReference>
<keyword evidence="7" id="KW-1185">Reference proteome</keyword>
<dbReference type="PANTHER" id="PTHR43095:SF2">
    <property type="entry name" value="GLUCONOKINASE"/>
    <property type="match status" value="1"/>
</dbReference>
<evidence type="ECO:0000256" key="3">
    <source>
        <dbReference type="ARBA" id="ARBA00022777"/>
    </source>
</evidence>
<feature type="domain" description="Carbohydrate kinase FGGY C-terminal" evidence="5">
    <location>
        <begin position="223"/>
        <end position="403"/>
    </location>
</feature>
<dbReference type="InterPro" id="IPR050406">
    <property type="entry name" value="FGGY_Carb_Kinase"/>
</dbReference>
<name>A0ABP4LS64_9ACTN</name>
<gene>
    <name evidence="6" type="ORF">GCM10009741_35480</name>
</gene>
<accession>A0ABP4LS64</accession>
<evidence type="ECO:0000256" key="1">
    <source>
        <dbReference type="ARBA" id="ARBA00009156"/>
    </source>
</evidence>
<protein>
    <submittedName>
        <fullName evidence="6">Gluconokinase</fullName>
    </submittedName>
</protein>